<evidence type="ECO:0000256" key="1">
    <source>
        <dbReference type="SAM" id="MobiDB-lite"/>
    </source>
</evidence>
<feature type="region of interest" description="Disordered" evidence="1">
    <location>
        <begin position="1"/>
        <end position="40"/>
    </location>
</feature>
<dbReference type="InterPro" id="IPR027417">
    <property type="entry name" value="P-loop_NTPase"/>
</dbReference>
<evidence type="ECO:0000259" key="2">
    <source>
        <dbReference type="PROSITE" id="PS50043"/>
    </source>
</evidence>
<dbReference type="PRINTS" id="PR00038">
    <property type="entry name" value="HTHLUXR"/>
</dbReference>
<feature type="compositionally biased region" description="Low complexity" evidence="1">
    <location>
        <begin position="10"/>
        <end position="34"/>
    </location>
</feature>
<dbReference type="Pfam" id="PF00196">
    <property type="entry name" value="GerE"/>
    <property type="match status" value="1"/>
</dbReference>
<dbReference type="EMBL" id="CAJVAX010000001">
    <property type="protein sequence ID" value="CAG7606607.1"/>
    <property type="molecule type" value="Genomic_DNA"/>
</dbReference>
<dbReference type="SUPFAM" id="SSF48452">
    <property type="entry name" value="TPR-like"/>
    <property type="match status" value="1"/>
</dbReference>
<name>A0A9W4GXN7_9ACTN</name>
<dbReference type="Gene3D" id="1.10.10.10">
    <property type="entry name" value="Winged helix-like DNA-binding domain superfamily/Winged helix DNA-binding domain"/>
    <property type="match status" value="1"/>
</dbReference>
<feature type="domain" description="HTH luxR-type" evidence="2">
    <location>
        <begin position="777"/>
        <end position="841"/>
    </location>
</feature>
<dbReference type="InterPro" id="IPR011990">
    <property type="entry name" value="TPR-like_helical_dom_sf"/>
</dbReference>
<dbReference type="CDD" id="cd06170">
    <property type="entry name" value="LuxR_C_like"/>
    <property type="match status" value="1"/>
</dbReference>
<dbReference type="SUPFAM" id="SSF46894">
    <property type="entry name" value="C-terminal effector domain of the bipartite response regulators"/>
    <property type="match status" value="1"/>
</dbReference>
<protein>
    <submittedName>
        <fullName evidence="3">Predicted ATPase</fullName>
    </submittedName>
</protein>
<keyword evidence="4" id="KW-1185">Reference proteome</keyword>
<dbReference type="InterPro" id="IPR041664">
    <property type="entry name" value="AAA_16"/>
</dbReference>
<gene>
    <name evidence="3" type="ORF">SBRY_10950</name>
</gene>
<dbReference type="Pfam" id="PF13191">
    <property type="entry name" value="AAA_16"/>
    <property type="match status" value="1"/>
</dbReference>
<dbReference type="PANTHER" id="PTHR47691">
    <property type="entry name" value="REGULATOR-RELATED"/>
    <property type="match status" value="1"/>
</dbReference>
<dbReference type="InterPro" id="IPR000792">
    <property type="entry name" value="Tscrpt_reg_LuxR_C"/>
</dbReference>
<dbReference type="PANTHER" id="PTHR47691:SF3">
    <property type="entry name" value="HTH-TYPE TRANSCRIPTIONAL REGULATOR RV0890C-RELATED"/>
    <property type="match status" value="1"/>
</dbReference>
<comment type="caution">
    <text evidence="3">The sequence shown here is derived from an EMBL/GenBank/DDBJ whole genome shotgun (WGS) entry which is preliminary data.</text>
</comment>
<dbReference type="GO" id="GO:0006355">
    <property type="term" value="P:regulation of DNA-templated transcription"/>
    <property type="evidence" value="ECO:0007669"/>
    <property type="project" value="InterPro"/>
</dbReference>
<proteinExistence type="predicted"/>
<dbReference type="PROSITE" id="PS50043">
    <property type="entry name" value="HTH_LUXR_2"/>
    <property type="match status" value="1"/>
</dbReference>
<accession>A0A9W4GXN7</accession>
<reference evidence="3" key="1">
    <citation type="submission" date="2021-06" db="EMBL/GenBank/DDBJ databases">
        <authorList>
            <person name="Arsene-Ploetze F."/>
        </authorList>
    </citation>
    <scope>NUCLEOTIDE SEQUENCE</scope>
    <source>
        <strain evidence="3">SBRY1</strain>
    </source>
</reference>
<sequence length="841" mass="88750">MTGAAAAPRSHTSTGTTTSTTTGTSTTPGSSQGHSGLGDLLLNRMTTPAGYIGTTPTELIGRSRDLERLAAVTAAPDAGLVTVTGPAGVGKSRLVMEFFRHRGDGPGGGVEVFDFAQVTDTSVAGLMLRQLREQCYEGSPAVRKALERVAAGKHTLLFDHYEDVADDLAPLLAEFRRCCPQVRIVCVGTARLGLYGERVVRIGPLATGDPAPAVPAAPAANPAVELFVQCARSVRPEFALTAENAPDVLALCRQAGGLPLAIELAAAQITLAEPDLILERFENDPGDLHRPDHHPYSRHASIADMVAWVLARLRPEERTQLVHLAVFQGPFTMRAAVGVLDGLHGAAYRTMERLIDKSVLIPDEQHDGELRLSIPHALRRAAAGLLARLPVHTALRRAHAEHFRSAAAGAWAAGGRPGPGPEARADLLAAFEHWRQAGDGTAMAAIAHALYAQCASPAQSSVGLGAGAFAVEAGQCLRLAEEALRVLPADDHRLLARTLEAAGDLALRLASPAARDHLTRAYAAHRAAHDEQGALRCLTLLGEEAYAAGEPDRARRCFEEAHAAALPSAQSGTSAGSADSVATRRHLVRRLAAVLRDAGDLPRARELALAGLAEELGEPGGPGHGSGALLTRYVLATVRWREHDSAQARALFADAAEQIGTLSESAPERAECLELLAVTLNAWHRVTDWPALTATLALADHLRRRSGRARPKPLRDMVGPVLATAAQELTAEQFAGAVASGPAMTWHDALRLIPAAPPAPPPAPVPAAAAVPPPPAPSAVATALTKRELEVALLVAEGMTNRIIARELGIAEWTVVNHLRKVMRKLGCQSRVQVTRRLSST</sequence>
<dbReference type="SMART" id="SM00421">
    <property type="entry name" value="HTH_LUXR"/>
    <property type="match status" value="1"/>
</dbReference>
<dbReference type="SUPFAM" id="SSF52540">
    <property type="entry name" value="P-loop containing nucleoside triphosphate hydrolases"/>
    <property type="match status" value="1"/>
</dbReference>
<organism evidence="3 4">
    <name type="scientific">Actinacidiphila bryophytorum</name>
    <dbReference type="NCBI Taxonomy" id="1436133"/>
    <lineage>
        <taxon>Bacteria</taxon>
        <taxon>Bacillati</taxon>
        <taxon>Actinomycetota</taxon>
        <taxon>Actinomycetes</taxon>
        <taxon>Kitasatosporales</taxon>
        <taxon>Streptomycetaceae</taxon>
        <taxon>Actinacidiphila</taxon>
    </lineage>
</organism>
<dbReference type="GO" id="GO:0003677">
    <property type="term" value="F:DNA binding"/>
    <property type="evidence" value="ECO:0007669"/>
    <property type="project" value="InterPro"/>
</dbReference>
<dbReference type="InterPro" id="IPR036388">
    <property type="entry name" value="WH-like_DNA-bd_sf"/>
</dbReference>
<evidence type="ECO:0000313" key="4">
    <source>
        <dbReference type="Proteomes" id="UP001153328"/>
    </source>
</evidence>
<dbReference type="InterPro" id="IPR016032">
    <property type="entry name" value="Sig_transdc_resp-reg_C-effctor"/>
</dbReference>
<dbReference type="RefSeq" id="WP_240165146.1">
    <property type="nucleotide sequence ID" value="NZ_CAJVAX010000001.1"/>
</dbReference>
<dbReference type="AlphaFoldDB" id="A0A9W4GXN7"/>
<dbReference type="Proteomes" id="UP001153328">
    <property type="component" value="Unassembled WGS sequence"/>
</dbReference>
<dbReference type="Gene3D" id="3.40.50.300">
    <property type="entry name" value="P-loop containing nucleotide triphosphate hydrolases"/>
    <property type="match status" value="1"/>
</dbReference>
<evidence type="ECO:0000313" key="3">
    <source>
        <dbReference type="EMBL" id="CAG7606607.1"/>
    </source>
</evidence>